<dbReference type="CDD" id="cd16922">
    <property type="entry name" value="HATPase_EvgS-ArcB-TorS-like"/>
    <property type="match status" value="1"/>
</dbReference>
<dbReference type="SMART" id="SM00388">
    <property type="entry name" value="HisKA"/>
    <property type="match status" value="1"/>
</dbReference>
<keyword evidence="12" id="KW-1185">Reference proteome</keyword>
<evidence type="ECO:0000256" key="1">
    <source>
        <dbReference type="ARBA" id="ARBA00000085"/>
    </source>
</evidence>
<dbReference type="InterPro" id="IPR003594">
    <property type="entry name" value="HATPase_dom"/>
</dbReference>
<dbReference type="EMBL" id="PNRE01000038">
    <property type="protein sequence ID" value="PMR69869.1"/>
    <property type="molecule type" value="Genomic_DNA"/>
</dbReference>
<evidence type="ECO:0000256" key="6">
    <source>
        <dbReference type="PROSITE-ProRule" id="PRU00169"/>
    </source>
</evidence>
<dbReference type="Gene3D" id="1.20.120.160">
    <property type="entry name" value="HPT domain"/>
    <property type="match status" value="1"/>
</dbReference>
<dbReference type="OrthoDB" id="9797243at2"/>
<evidence type="ECO:0000313" key="11">
    <source>
        <dbReference type="EMBL" id="PMR69869.1"/>
    </source>
</evidence>
<dbReference type="AlphaFoldDB" id="A0A2N7TNW6"/>
<dbReference type="SUPFAM" id="SSF55874">
    <property type="entry name" value="ATPase domain of HSP90 chaperone/DNA topoisomerase II/histidine kinase"/>
    <property type="match status" value="1"/>
</dbReference>
<dbReference type="InterPro" id="IPR003661">
    <property type="entry name" value="HisK_dim/P_dom"/>
</dbReference>
<dbReference type="InterPro" id="IPR036641">
    <property type="entry name" value="HPT_dom_sf"/>
</dbReference>
<dbReference type="PROSITE" id="PS50109">
    <property type="entry name" value="HIS_KIN"/>
    <property type="match status" value="1"/>
</dbReference>
<evidence type="ECO:0000259" key="10">
    <source>
        <dbReference type="PROSITE" id="PS50894"/>
    </source>
</evidence>
<keyword evidence="7" id="KW-0472">Membrane</keyword>
<dbReference type="PROSITE" id="PS50894">
    <property type="entry name" value="HPT"/>
    <property type="match status" value="1"/>
</dbReference>
<keyword evidence="3 6" id="KW-0597">Phosphoprotein</keyword>
<dbReference type="CDD" id="cd00082">
    <property type="entry name" value="HisKA"/>
    <property type="match status" value="1"/>
</dbReference>
<organism evidence="11 12">
    <name type="scientific">Halomonas heilongjiangensis</name>
    <dbReference type="NCBI Taxonomy" id="1387883"/>
    <lineage>
        <taxon>Bacteria</taxon>
        <taxon>Pseudomonadati</taxon>
        <taxon>Pseudomonadota</taxon>
        <taxon>Gammaproteobacteria</taxon>
        <taxon>Oceanospirillales</taxon>
        <taxon>Halomonadaceae</taxon>
        <taxon>Halomonas</taxon>
    </lineage>
</organism>
<dbReference type="Pfam" id="PF00512">
    <property type="entry name" value="HisKA"/>
    <property type="match status" value="1"/>
</dbReference>
<evidence type="ECO:0000256" key="5">
    <source>
        <dbReference type="PROSITE-ProRule" id="PRU00110"/>
    </source>
</evidence>
<dbReference type="InterPro" id="IPR036097">
    <property type="entry name" value="HisK_dim/P_sf"/>
</dbReference>
<dbReference type="Gene3D" id="1.10.287.130">
    <property type="match status" value="1"/>
</dbReference>
<name>A0A2N7TNW6_9GAMM</name>
<evidence type="ECO:0000313" key="12">
    <source>
        <dbReference type="Proteomes" id="UP000235346"/>
    </source>
</evidence>
<dbReference type="Pfam" id="PF02518">
    <property type="entry name" value="HATPase_c"/>
    <property type="match status" value="1"/>
</dbReference>
<evidence type="ECO:0000259" key="8">
    <source>
        <dbReference type="PROSITE" id="PS50109"/>
    </source>
</evidence>
<dbReference type="Pfam" id="PF01627">
    <property type="entry name" value="Hpt"/>
    <property type="match status" value="1"/>
</dbReference>
<protein>
    <recommendedName>
        <fullName evidence="2">histidine kinase</fullName>
        <ecNumber evidence="2">2.7.13.3</ecNumber>
    </recommendedName>
</protein>
<evidence type="ECO:0000256" key="7">
    <source>
        <dbReference type="SAM" id="Phobius"/>
    </source>
</evidence>
<dbReference type="InterPro" id="IPR011006">
    <property type="entry name" value="CheY-like_superfamily"/>
</dbReference>
<dbReference type="InterPro" id="IPR008207">
    <property type="entry name" value="Sig_transdc_His_kin_Hpt_dom"/>
</dbReference>
<dbReference type="CDD" id="cd17546">
    <property type="entry name" value="REC_hyHK_CKI1_RcsC-like"/>
    <property type="match status" value="1"/>
</dbReference>
<dbReference type="PROSITE" id="PS50110">
    <property type="entry name" value="RESPONSE_REGULATORY"/>
    <property type="match status" value="1"/>
</dbReference>
<feature type="domain" description="Response regulatory" evidence="9">
    <location>
        <begin position="482"/>
        <end position="601"/>
    </location>
</feature>
<proteinExistence type="predicted"/>
<feature type="domain" description="Histidine kinase" evidence="8">
    <location>
        <begin position="240"/>
        <end position="457"/>
    </location>
</feature>
<dbReference type="Proteomes" id="UP000235346">
    <property type="component" value="Unassembled WGS sequence"/>
</dbReference>
<dbReference type="InterPro" id="IPR004358">
    <property type="entry name" value="Sig_transdc_His_kin-like_C"/>
</dbReference>
<dbReference type="FunFam" id="3.30.565.10:FF:000010">
    <property type="entry name" value="Sensor histidine kinase RcsC"/>
    <property type="match status" value="1"/>
</dbReference>
<dbReference type="GO" id="GO:0005886">
    <property type="term" value="C:plasma membrane"/>
    <property type="evidence" value="ECO:0007669"/>
    <property type="project" value="UniProtKB-SubCell"/>
</dbReference>
<feature type="transmembrane region" description="Helical" evidence="7">
    <location>
        <begin position="177"/>
        <end position="200"/>
    </location>
</feature>
<dbReference type="EC" id="2.7.13.3" evidence="2"/>
<feature type="modified residue" description="Phosphohistidine" evidence="5">
    <location>
        <position position="694"/>
    </location>
</feature>
<dbReference type="GO" id="GO:0005524">
    <property type="term" value="F:ATP binding"/>
    <property type="evidence" value="ECO:0007669"/>
    <property type="project" value="UniProtKB-KW"/>
</dbReference>
<dbReference type="Pfam" id="PF00072">
    <property type="entry name" value="Response_reg"/>
    <property type="match status" value="1"/>
</dbReference>
<dbReference type="SMART" id="SM00448">
    <property type="entry name" value="REC"/>
    <property type="match status" value="1"/>
</dbReference>
<dbReference type="SUPFAM" id="SSF47226">
    <property type="entry name" value="Histidine-containing phosphotransfer domain, HPT domain"/>
    <property type="match status" value="1"/>
</dbReference>
<keyword evidence="11" id="KW-0808">Transferase</keyword>
<keyword evidence="7" id="KW-0812">Transmembrane</keyword>
<dbReference type="PANTHER" id="PTHR45339:SF5">
    <property type="entry name" value="HISTIDINE KINASE"/>
    <property type="match status" value="1"/>
</dbReference>
<dbReference type="GO" id="GO:0000155">
    <property type="term" value="F:phosphorelay sensor kinase activity"/>
    <property type="evidence" value="ECO:0007669"/>
    <property type="project" value="InterPro"/>
</dbReference>
<dbReference type="RefSeq" id="WP_102627527.1">
    <property type="nucleotide sequence ID" value="NZ_PDOH01000049.1"/>
</dbReference>
<keyword evidence="11" id="KW-0418">Kinase</keyword>
<feature type="modified residue" description="4-aspartylphosphate" evidence="6">
    <location>
        <position position="531"/>
    </location>
</feature>
<dbReference type="PRINTS" id="PR00344">
    <property type="entry name" value="BCTRLSENSOR"/>
</dbReference>
<evidence type="ECO:0000256" key="3">
    <source>
        <dbReference type="ARBA" id="ARBA00022553"/>
    </source>
</evidence>
<dbReference type="InterPro" id="IPR001789">
    <property type="entry name" value="Sig_transdc_resp-reg_receiver"/>
</dbReference>
<comment type="caution">
    <text evidence="11">The sequence shown here is derived from an EMBL/GenBank/DDBJ whole genome shotgun (WGS) entry which is preliminary data.</text>
</comment>
<keyword evidence="4" id="KW-0902">Two-component regulatory system</keyword>
<accession>A0A2N7TNW6</accession>
<evidence type="ECO:0000259" key="9">
    <source>
        <dbReference type="PROSITE" id="PS50110"/>
    </source>
</evidence>
<sequence>MSRLLPASMLRYRIATFAAILLFLSALVTAGAVHQRQQQIENKMLGNLTWATYQFDREVRDLRLALSDIPDARGEDLQLRYEILVSRANLFGQGELRQAIAGTPLTEGLQAANQHIQALAPLLATITTGEQPLDSQQRQRIGARLVELQQITSALLLDTNTYAGRLRTAERNGLLKLYGVMLTLTLLLLLSGIVLVVSLIREGREHAHKTRMLENQARELDDTASRAEQASQAKSEFMAVMSHEIRTPLNGVAGVADLLTDEPQSERGRVLIASLNDSVLSLQAVINDVIDYTKFEAGSLDLETEPFDIRAFIEQLCRGYRLRSEKHAIRFRCRVEDDVPAYLEGDINRLRQILMNLLNNAFKFTDEGSVSLTVALADADGIRFSVEDSGCGIPEDRQEALFKPFSQVDSSIARRHGGSGLGLAICDRLVAAMKGRIGVESHPHRGSHFWFEVPLPAADAIPLVSSLATCAVRELPPLPRGRVLVVEDQVINRDIVCAMLESLGQTVLLAENGEQALAMLSRQGVDLVFMDMQMPVMDGVTTTRCWRERESRLSATRLPIVAITANVMPVDRQRCMDAGMDEVICKPFTRHDLYRVLAHYLNASSGAGPLPSSPPGDEAVGGQTKDTVHTPADVTAGGDPLLDQRVFEELRDSLGSHALGKLNALFLDLLPEQRQCMAQGIAERDRRALFEAAHSLKGAAASLGCEALARASARLERDAGHADFASLGETVSRLERLGHATARALESRQHAGAGGD</sequence>
<comment type="catalytic activity">
    <reaction evidence="1">
        <text>ATP + protein L-histidine = ADP + protein N-phospho-L-histidine.</text>
        <dbReference type="EC" id="2.7.13.3"/>
    </reaction>
</comment>
<evidence type="ECO:0000256" key="4">
    <source>
        <dbReference type="ARBA" id="ARBA00023012"/>
    </source>
</evidence>
<dbReference type="SUPFAM" id="SSF47384">
    <property type="entry name" value="Homodimeric domain of signal transducing histidine kinase"/>
    <property type="match status" value="1"/>
</dbReference>
<dbReference type="Gene3D" id="3.30.565.10">
    <property type="entry name" value="Histidine kinase-like ATPase, C-terminal domain"/>
    <property type="match status" value="1"/>
</dbReference>
<dbReference type="Gene3D" id="3.40.50.2300">
    <property type="match status" value="1"/>
</dbReference>
<dbReference type="PANTHER" id="PTHR45339">
    <property type="entry name" value="HYBRID SIGNAL TRANSDUCTION HISTIDINE KINASE J"/>
    <property type="match status" value="1"/>
</dbReference>
<gene>
    <name evidence="11" type="ORF">C1H66_08850</name>
</gene>
<dbReference type="InterPro" id="IPR036890">
    <property type="entry name" value="HATPase_C_sf"/>
</dbReference>
<evidence type="ECO:0000256" key="2">
    <source>
        <dbReference type="ARBA" id="ARBA00012438"/>
    </source>
</evidence>
<keyword evidence="7" id="KW-1133">Transmembrane helix</keyword>
<dbReference type="SMART" id="SM00387">
    <property type="entry name" value="HATPase_c"/>
    <property type="match status" value="1"/>
</dbReference>
<feature type="domain" description="HPt" evidence="10">
    <location>
        <begin position="655"/>
        <end position="748"/>
    </location>
</feature>
<dbReference type="CDD" id="cd00088">
    <property type="entry name" value="HPT"/>
    <property type="match status" value="1"/>
</dbReference>
<reference evidence="11 12" key="1">
    <citation type="submission" date="2018-01" db="EMBL/GenBank/DDBJ databases">
        <title>Halomonas endophytica sp. nov., isolated from storage liquid in the stems of Populus euphratica.</title>
        <authorList>
            <person name="Chen C."/>
        </authorList>
    </citation>
    <scope>NUCLEOTIDE SEQUENCE [LARGE SCALE GENOMIC DNA]</scope>
    <source>
        <strain evidence="11 12">DSM 26881</strain>
    </source>
</reference>
<dbReference type="SUPFAM" id="SSF52172">
    <property type="entry name" value="CheY-like"/>
    <property type="match status" value="1"/>
</dbReference>
<dbReference type="InterPro" id="IPR005467">
    <property type="entry name" value="His_kinase_dom"/>
</dbReference>